<evidence type="ECO:0000313" key="4">
    <source>
        <dbReference type="Proteomes" id="UP001165740"/>
    </source>
</evidence>
<evidence type="ECO:0000313" key="5">
    <source>
        <dbReference type="RefSeq" id="XP_055879653.1"/>
    </source>
</evidence>
<protein>
    <submittedName>
        <fullName evidence="5">Collagen alpha-1(XII) chain-like</fullName>
    </submittedName>
</protein>
<reference evidence="5" key="1">
    <citation type="submission" date="2025-08" db="UniProtKB">
        <authorList>
            <consortium name="RefSeq"/>
        </authorList>
    </citation>
    <scope>IDENTIFICATION</scope>
</reference>
<dbReference type="Gene3D" id="3.40.50.410">
    <property type="entry name" value="von Willebrand factor, type A domain"/>
    <property type="match status" value="2"/>
</dbReference>
<proteinExistence type="predicted"/>
<dbReference type="InterPro" id="IPR050525">
    <property type="entry name" value="ECM_Assembly_Org"/>
</dbReference>
<feature type="domain" description="VWFA" evidence="2">
    <location>
        <begin position="379"/>
        <end position="553"/>
    </location>
</feature>
<dbReference type="GO" id="GO:0008061">
    <property type="term" value="F:chitin binding"/>
    <property type="evidence" value="ECO:0007669"/>
    <property type="project" value="InterPro"/>
</dbReference>
<dbReference type="Pfam" id="PF01607">
    <property type="entry name" value="CBM_14"/>
    <property type="match status" value="5"/>
</dbReference>
<evidence type="ECO:0000259" key="2">
    <source>
        <dbReference type="PROSITE" id="PS50234"/>
    </source>
</evidence>
<dbReference type="PANTHER" id="PTHR24020">
    <property type="entry name" value="COLLAGEN ALPHA"/>
    <property type="match status" value="1"/>
</dbReference>
<dbReference type="InterPro" id="IPR036465">
    <property type="entry name" value="vWFA_dom_sf"/>
</dbReference>
<dbReference type="AlphaFoldDB" id="A0A9W2ZXM3"/>
<dbReference type="RefSeq" id="XP_055879653.1">
    <property type="nucleotide sequence ID" value="XM_056023678.1"/>
</dbReference>
<feature type="domain" description="VWFA" evidence="2">
    <location>
        <begin position="186"/>
        <end position="359"/>
    </location>
</feature>
<feature type="domain" description="Chitin-binding type-2" evidence="3">
    <location>
        <begin position="34"/>
        <end position="94"/>
    </location>
</feature>
<dbReference type="CDD" id="cd01450">
    <property type="entry name" value="vWFA_subfamily_ECM"/>
    <property type="match status" value="2"/>
</dbReference>
<feature type="domain" description="Chitin-binding type-2" evidence="3">
    <location>
        <begin position="108"/>
        <end position="165"/>
    </location>
</feature>
<dbReference type="InterPro" id="IPR036508">
    <property type="entry name" value="Chitin-bd_dom_sf"/>
</dbReference>
<dbReference type="PROSITE" id="PS50940">
    <property type="entry name" value="CHIT_BIND_II"/>
    <property type="match status" value="5"/>
</dbReference>
<dbReference type="InterPro" id="IPR002035">
    <property type="entry name" value="VWF_A"/>
</dbReference>
<dbReference type="InterPro" id="IPR002557">
    <property type="entry name" value="Chitin-bd_dom"/>
</dbReference>
<feature type="chain" id="PRO_5040824439" evidence="1">
    <location>
        <begin position="34"/>
        <end position="802"/>
    </location>
</feature>
<organism evidence="4 5">
    <name type="scientific">Biomphalaria glabrata</name>
    <name type="common">Bloodfluke planorb</name>
    <name type="synonym">Freshwater snail</name>
    <dbReference type="NCBI Taxonomy" id="6526"/>
    <lineage>
        <taxon>Eukaryota</taxon>
        <taxon>Metazoa</taxon>
        <taxon>Spiralia</taxon>
        <taxon>Lophotrochozoa</taxon>
        <taxon>Mollusca</taxon>
        <taxon>Gastropoda</taxon>
        <taxon>Heterobranchia</taxon>
        <taxon>Euthyneura</taxon>
        <taxon>Panpulmonata</taxon>
        <taxon>Hygrophila</taxon>
        <taxon>Lymnaeoidea</taxon>
        <taxon>Planorbidae</taxon>
        <taxon>Biomphalaria</taxon>
    </lineage>
</organism>
<dbReference type="Proteomes" id="UP001165740">
    <property type="component" value="Chromosome 3"/>
</dbReference>
<evidence type="ECO:0000259" key="3">
    <source>
        <dbReference type="PROSITE" id="PS50940"/>
    </source>
</evidence>
<dbReference type="SMART" id="SM00327">
    <property type="entry name" value="VWA"/>
    <property type="match status" value="2"/>
</dbReference>
<dbReference type="GeneID" id="106050268"/>
<dbReference type="GO" id="GO:0005576">
    <property type="term" value="C:extracellular region"/>
    <property type="evidence" value="ECO:0007669"/>
    <property type="project" value="InterPro"/>
</dbReference>
<keyword evidence="1" id="KW-0732">Signal</keyword>
<feature type="signal peptide" evidence="1">
    <location>
        <begin position="1"/>
        <end position="33"/>
    </location>
</feature>
<name>A0A9W2ZXM3_BIOGL</name>
<dbReference type="PANTHER" id="PTHR24020:SF20">
    <property type="entry name" value="PH DOMAIN-CONTAINING PROTEIN"/>
    <property type="match status" value="1"/>
</dbReference>
<dbReference type="Pfam" id="PF00092">
    <property type="entry name" value="VWA"/>
    <property type="match status" value="2"/>
</dbReference>
<evidence type="ECO:0000256" key="1">
    <source>
        <dbReference type="SAM" id="SignalP"/>
    </source>
</evidence>
<dbReference type="SMART" id="SM00494">
    <property type="entry name" value="ChtBD2"/>
    <property type="match status" value="5"/>
</dbReference>
<dbReference type="SUPFAM" id="SSF53300">
    <property type="entry name" value="vWA-like"/>
    <property type="match status" value="2"/>
</dbReference>
<feature type="domain" description="Chitin-binding type-2" evidence="3">
    <location>
        <begin position="653"/>
        <end position="712"/>
    </location>
</feature>
<feature type="domain" description="Chitin-binding type-2" evidence="3">
    <location>
        <begin position="733"/>
        <end position="791"/>
    </location>
</feature>
<accession>A0A9W2ZXM3</accession>
<dbReference type="OrthoDB" id="6055718at2759"/>
<dbReference type="Gene3D" id="2.170.140.10">
    <property type="entry name" value="Chitin binding domain"/>
    <property type="match status" value="5"/>
</dbReference>
<feature type="domain" description="Chitin-binding type-2" evidence="3">
    <location>
        <begin position="570"/>
        <end position="629"/>
    </location>
</feature>
<dbReference type="SUPFAM" id="SSF57625">
    <property type="entry name" value="Invertebrate chitin-binding proteins"/>
    <property type="match status" value="5"/>
</dbReference>
<gene>
    <name evidence="5" type="primary">LOC106050268</name>
</gene>
<sequence length="802" mass="88046">MTLEQRDKMARSFQHQAVFFLLLSAVLVNFAASQDYCQTNNWRDDAHPHPVYCDRFVKCDNFQTTIVSCPAGTLFDAVSRTCMNSASVTTHCNDAGTTATPVTVPPSEDYCGQNHWNGGIHPHPTSCDKYIQCLGFVTTITSCPPGQRYHPIYQACAVNAPPCNDATTTTPSITAGPVCVNTSRGDILFIFDSSSSIGYPDYLKQLSFAANITTDFPVGENNVLFSVLVFSVVAESIFNFSSYLTHDELRKAIMATNYVGSTTNTFLALDFARETSFSPAQGSRSGVPHIAVILTDGLSSNFAETKNAAQRLKDSGVIVLPIGIGQFNRTELDAMATNVNDVKQVGSYDSLRDVLRQDVSKLICSNAVNTNCSSMKMADIIFLLDSSSGILFNDYQKLLRFAANLTQHFKIGPNDVRFAALTFGTVVRKLFDLNTYNNQAQIIQAITSAQYLSSSTNTAGALQYILDNNMFGTVNGGRDGVTKLIITITDGGSDKPELTRTQAALLKNKGYKMMAIGIGHSLNTAELVTLSTDMRNIFIVDTFDGLGRLQDEVYNQTCEIPSQTNAGELWNICREQNWENGIHAHPFDCTKFIECTFLHTSVMFCPPSLVFDPLKKTCMHRNDAISCNDYNDYNPFPSLVTVRPSINVQADVSTVCRENHWPNGPHPHPYDCSFYLLCTNGVTSLQPCPSQLVYDPSTSSCRDAAVALPCNDAHHSYQPPSNGVTPASGIDMRSVCYDFRLPDGIYPDPGSCVHYVECSNGNTYHMQCPDGLEFNTKISVCDDVHKINCADNYGFSFTVHIG</sequence>
<keyword evidence="4" id="KW-1185">Reference proteome</keyword>
<dbReference type="PROSITE" id="PS50234">
    <property type="entry name" value="VWFA"/>
    <property type="match status" value="2"/>
</dbReference>